<feature type="transmembrane region" description="Helical" evidence="1">
    <location>
        <begin position="353"/>
        <end position="378"/>
    </location>
</feature>
<keyword evidence="1" id="KW-0812">Transmembrane</keyword>
<dbReference type="RefSeq" id="WP_082230326.1">
    <property type="nucleotide sequence ID" value="NZ_AZCU01000003.1"/>
</dbReference>
<keyword evidence="1" id="KW-1133">Transmembrane helix</keyword>
<keyword evidence="1" id="KW-0472">Membrane</keyword>
<name>A0A837RCS8_LACPE</name>
<gene>
    <name evidence="2" type="ORF">FD24_GL002057</name>
</gene>
<dbReference type="Proteomes" id="UP000051020">
    <property type="component" value="Unassembled WGS sequence"/>
</dbReference>
<protein>
    <submittedName>
        <fullName evidence="2">Uncharacterized protein</fullName>
    </submittedName>
</protein>
<reference evidence="2 3" key="1">
    <citation type="journal article" date="2015" name="Genome Announc.">
        <title>Expanding the biotechnology potential of lactobacilli through comparative genomics of 213 strains and associated genera.</title>
        <authorList>
            <person name="Sun Z."/>
            <person name="Harris H.M."/>
            <person name="McCann A."/>
            <person name="Guo C."/>
            <person name="Argimon S."/>
            <person name="Zhang W."/>
            <person name="Yang X."/>
            <person name="Jeffery I.B."/>
            <person name="Cooney J.C."/>
            <person name="Kagawa T.F."/>
            <person name="Liu W."/>
            <person name="Song Y."/>
            <person name="Salvetti E."/>
            <person name="Wrobel A."/>
            <person name="Rasinkangas P."/>
            <person name="Parkhill J."/>
            <person name="Rea M.C."/>
            <person name="O'Sullivan O."/>
            <person name="Ritari J."/>
            <person name="Douillard F.P."/>
            <person name="Paul Ross R."/>
            <person name="Yang R."/>
            <person name="Briner A.E."/>
            <person name="Felis G.E."/>
            <person name="de Vos W.M."/>
            <person name="Barrangou R."/>
            <person name="Klaenhammer T.R."/>
            <person name="Caufield P.W."/>
            <person name="Cui Y."/>
            <person name="Zhang H."/>
            <person name="O'Toole P.W."/>
        </authorList>
    </citation>
    <scope>NUCLEOTIDE SEQUENCE [LARGE SCALE GENOMIC DNA]</scope>
    <source>
        <strain evidence="2 3">DSM 20314</strain>
    </source>
</reference>
<organism evidence="2 3">
    <name type="scientific">Lactiplantibacillus pentosus DSM 20314</name>
    <dbReference type="NCBI Taxonomy" id="1423791"/>
    <lineage>
        <taxon>Bacteria</taxon>
        <taxon>Bacillati</taxon>
        <taxon>Bacillota</taxon>
        <taxon>Bacilli</taxon>
        <taxon>Lactobacillales</taxon>
        <taxon>Lactobacillaceae</taxon>
        <taxon>Lactiplantibacillus</taxon>
    </lineage>
</organism>
<dbReference type="AlphaFoldDB" id="A0A837RCS8"/>
<comment type="caution">
    <text evidence="2">The sequence shown here is derived from an EMBL/GenBank/DDBJ whole genome shotgun (WGS) entry which is preliminary data.</text>
</comment>
<evidence type="ECO:0000313" key="2">
    <source>
        <dbReference type="EMBL" id="KRK26327.1"/>
    </source>
</evidence>
<evidence type="ECO:0000256" key="1">
    <source>
        <dbReference type="SAM" id="Phobius"/>
    </source>
</evidence>
<dbReference type="GeneID" id="49393700"/>
<evidence type="ECO:0000313" key="3">
    <source>
        <dbReference type="Proteomes" id="UP000051020"/>
    </source>
</evidence>
<accession>A0A837RCS8</accession>
<dbReference type="EMBL" id="AZCU01000003">
    <property type="protein sequence ID" value="KRK26327.1"/>
    <property type="molecule type" value="Genomic_DNA"/>
</dbReference>
<sequence>MMTEHEAYLTTFYWLADSWVNDDYLGLEDEYDLDEMNESVEDLLNQMQAGAVGTPSEDDAYWADWQRAVTEVLKPTSDVENTSVTTDDASEVVLPTSVRPERQLENVQAYAAMNAFLQRQANDEYLRLLGTRAAVQVTGAGWQIWQRHRQSMHPEGAPQTLTMRQLRAVVWVFISRYNLKDDPFDIYSLLNALESWQVSGDAKLDAQWQQIVDASDVDPQAITLVEGLSLALQLLDQAEWDGDLTAKVTLQNKLTQRTLDGKLNEETERNWVYAWQHWDLAQPANTEQWARHFDAEFNDEDDDDESQEQPAWKLGASYSTVLIAVRLIAYGMFRPESVPGLAAVGMSNQALGAMVSVGIVLVAWLITAIVITIGIWGWRQIRRLIF</sequence>
<proteinExistence type="predicted"/>